<evidence type="ECO:0000259" key="8">
    <source>
        <dbReference type="Pfam" id="PF00501"/>
    </source>
</evidence>
<dbReference type="PROSITE" id="PS00455">
    <property type="entry name" value="AMP_BINDING"/>
    <property type="match status" value="1"/>
</dbReference>
<keyword evidence="4" id="KW-0067">ATP-binding</keyword>
<dbReference type="GO" id="GO:0005886">
    <property type="term" value="C:plasma membrane"/>
    <property type="evidence" value="ECO:0007669"/>
    <property type="project" value="TreeGrafter"/>
</dbReference>
<keyword evidence="3" id="KW-0547">Nucleotide-binding</keyword>
<comment type="similarity">
    <text evidence="1">Belongs to the ATP-dependent AMP-binding enzyme family.</text>
</comment>
<dbReference type="EMBL" id="NCKU01002871">
    <property type="protein sequence ID" value="RWS08643.1"/>
    <property type="molecule type" value="Genomic_DNA"/>
</dbReference>
<comment type="caution">
    <text evidence="9">The sequence shown here is derived from an EMBL/GenBank/DDBJ whole genome shotgun (WGS) entry which is preliminary data.</text>
</comment>
<organism evidence="9 11">
    <name type="scientific">Dinothrombium tinctorium</name>
    <dbReference type="NCBI Taxonomy" id="1965070"/>
    <lineage>
        <taxon>Eukaryota</taxon>
        <taxon>Metazoa</taxon>
        <taxon>Ecdysozoa</taxon>
        <taxon>Arthropoda</taxon>
        <taxon>Chelicerata</taxon>
        <taxon>Arachnida</taxon>
        <taxon>Acari</taxon>
        <taxon>Acariformes</taxon>
        <taxon>Trombidiformes</taxon>
        <taxon>Prostigmata</taxon>
        <taxon>Anystina</taxon>
        <taxon>Parasitengona</taxon>
        <taxon>Trombidioidea</taxon>
        <taxon>Trombidiidae</taxon>
        <taxon>Dinothrombium</taxon>
    </lineage>
</organism>
<dbReference type="GO" id="GO:0005789">
    <property type="term" value="C:endoplasmic reticulum membrane"/>
    <property type="evidence" value="ECO:0007669"/>
    <property type="project" value="TreeGrafter"/>
</dbReference>
<dbReference type="PANTHER" id="PTHR43107:SF15">
    <property type="entry name" value="FATTY ACID TRANSPORT PROTEIN 3, ISOFORM A"/>
    <property type="match status" value="1"/>
</dbReference>
<reference evidence="9 11" key="1">
    <citation type="journal article" date="2018" name="Gigascience">
        <title>Genomes of trombidid mites reveal novel predicted allergens and laterally-transferred genes associated with secondary metabolism.</title>
        <authorList>
            <person name="Dong X."/>
            <person name="Chaisiri K."/>
            <person name="Xia D."/>
            <person name="Armstrong S.D."/>
            <person name="Fang Y."/>
            <person name="Donnelly M.J."/>
            <person name="Kadowaki T."/>
            <person name="McGarry J.W."/>
            <person name="Darby A.C."/>
            <person name="Makepeace B.L."/>
        </authorList>
    </citation>
    <scope>NUCLEOTIDE SEQUENCE [LARGE SCALE GENOMIC DNA]</scope>
    <source>
        <strain evidence="9">UoL-WK</strain>
    </source>
</reference>
<dbReference type="GO" id="GO:0004467">
    <property type="term" value="F:long-chain fatty acid-CoA ligase activity"/>
    <property type="evidence" value="ECO:0007669"/>
    <property type="project" value="TreeGrafter"/>
</dbReference>
<dbReference type="GO" id="GO:0005324">
    <property type="term" value="F:long-chain fatty acid transmembrane transporter activity"/>
    <property type="evidence" value="ECO:0007669"/>
    <property type="project" value="TreeGrafter"/>
</dbReference>
<dbReference type="SUPFAM" id="SSF56801">
    <property type="entry name" value="Acetyl-CoA synthetase-like"/>
    <property type="match status" value="1"/>
</dbReference>
<dbReference type="InterPro" id="IPR020845">
    <property type="entry name" value="AMP-binding_CS"/>
</dbReference>
<keyword evidence="2" id="KW-0436">Ligase</keyword>
<dbReference type="OrthoDB" id="6408524at2759"/>
<name>A0A3S3P212_9ACAR</name>
<accession>A0A3S3P212</accession>
<feature type="non-terminal residue" evidence="9">
    <location>
        <position position="366"/>
    </location>
</feature>
<keyword evidence="11" id="KW-1185">Reference proteome</keyword>
<feature type="domain" description="AMP-dependent synthetase/ligase" evidence="8">
    <location>
        <begin position="53"/>
        <end position="362"/>
    </location>
</feature>
<comment type="catalytic activity">
    <reaction evidence="7">
        <text>tetracosanoate + ATP + CoA = tetracosanoyl-CoA + AMP + diphosphate</text>
        <dbReference type="Rhea" id="RHEA:33639"/>
        <dbReference type="ChEBI" id="CHEBI:30616"/>
        <dbReference type="ChEBI" id="CHEBI:31014"/>
        <dbReference type="ChEBI" id="CHEBI:33019"/>
        <dbReference type="ChEBI" id="CHEBI:57287"/>
        <dbReference type="ChEBI" id="CHEBI:65052"/>
        <dbReference type="ChEBI" id="CHEBI:456215"/>
    </reaction>
    <physiologicalReaction direction="left-to-right" evidence="7">
        <dbReference type="Rhea" id="RHEA:33640"/>
    </physiologicalReaction>
</comment>
<dbReference type="GO" id="GO:0005524">
    <property type="term" value="F:ATP binding"/>
    <property type="evidence" value="ECO:0007669"/>
    <property type="project" value="UniProtKB-KW"/>
</dbReference>
<gene>
    <name evidence="10" type="ORF">B4U79_02547</name>
    <name evidence="9" type="ORF">B4U79_08760</name>
</gene>
<evidence type="ECO:0000256" key="4">
    <source>
        <dbReference type="ARBA" id="ARBA00022840"/>
    </source>
</evidence>
<evidence type="ECO:0000313" key="10">
    <source>
        <dbReference type="EMBL" id="RWS08643.1"/>
    </source>
</evidence>
<dbReference type="InterPro" id="IPR000873">
    <property type="entry name" value="AMP-dep_synth/lig_dom"/>
</dbReference>
<comment type="catalytic activity">
    <reaction evidence="5">
        <text>a very long-chain fatty acid + ATP + CoA = a very long-chain fatty acyl-CoA + AMP + diphosphate</text>
        <dbReference type="Rhea" id="RHEA:54536"/>
        <dbReference type="ChEBI" id="CHEBI:30616"/>
        <dbReference type="ChEBI" id="CHEBI:33019"/>
        <dbReference type="ChEBI" id="CHEBI:57287"/>
        <dbReference type="ChEBI" id="CHEBI:58950"/>
        <dbReference type="ChEBI" id="CHEBI:138261"/>
        <dbReference type="ChEBI" id="CHEBI:456215"/>
    </reaction>
    <physiologicalReaction direction="left-to-right" evidence="5">
        <dbReference type="Rhea" id="RHEA:54537"/>
    </physiologicalReaction>
</comment>
<sequence length="366" mass="41925">MSFITSLLNSAFDYFYILFHTLPRDLKGIYCLLALKYYVLKSNYFNFTISKYFEQNYKKHPEKVALICDDRKWTFKHVEQFSNQVANYFSEQGLKAGDEVALFMPSRAEFAMIFLALTKIGVVTAFINENLRLDSLIHSISCIPAKAVIFDAEFEEAISEVYQSLSEKRKLALYCYGALKNSSLNASNIKEKMREQRDDLVKSKHSGNFSDVACYVYTSGTTGLPKASIIRHSRYIMFSFLKKTVLKLNENDVTYIAMPLYHTLGGIVCVGSTLITGQTLVIRRKFSASNFWEDCLKYKCTNVGYIGEVCRYILDQPPKETDKLHTVRKMFGAGLRPTIWRTFVERFHIESIFECYGSTEGNASIG</sequence>
<dbReference type="STRING" id="1965070.A0A3S3P212"/>
<evidence type="ECO:0000256" key="5">
    <source>
        <dbReference type="ARBA" id="ARBA00036527"/>
    </source>
</evidence>
<reference evidence="9" key="2">
    <citation type="submission" date="2018-11" db="EMBL/GenBank/DDBJ databases">
        <title>Trombidioid mite genomics.</title>
        <authorList>
            <person name="Dong X."/>
        </authorList>
    </citation>
    <scope>NUCLEOTIDE SEQUENCE</scope>
    <source>
        <strain evidence="9">UoL-WK</strain>
    </source>
</reference>
<proteinExistence type="inferred from homology"/>
<evidence type="ECO:0000256" key="1">
    <source>
        <dbReference type="ARBA" id="ARBA00006432"/>
    </source>
</evidence>
<dbReference type="GO" id="GO:0044539">
    <property type="term" value="P:long-chain fatty acid import into cell"/>
    <property type="evidence" value="ECO:0007669"/>
    <property type="project" value="TreeGrafter"/>
</dbReference>
<dbReference type="Gene3D" id="3.40.50.12780">
    <property type="entry name" value="N-terminal domain of ligase-like"/>
    <property type="match status" value="1"/>
</dbReference>
<dbReference type="Proteomes" id="UP000285301">
    <property type="component" value="Unassembled WGS sequence"/>
</dbReference>
<dbReference type="EMBL" id="NCKU01004161">
    <property type="protein sequence ID" value="RWS06355.1"/>
    <property type="molecule type" value="Genomic_DNA"/>
</dbReference>
<evidence type="ECO:0000256" key="3">
    <source>
        <dbReference type="ARBA" id="ARBA00022741"/>
    </source>
</evidence>
<dbReference type="AlphaFoldDB" id="A0A3S3P212"/>
<evidence type="ECO:0000313" key="9">
    <source>
        <dbReference type="EMBL" id="RWS06355.1"/>
    </source>
</evidence>
<protein>
    <recommendedName>
        <fullName evidence="6">Long-chain-fatty-acid--CoA ligase</fullName>
    </recommendedName>
</protein>
<evidence type="ECO:0000256" key="6">
    <source>
        <dbReference type="ARBA" id="ARBA00041297"/>
    </source>
</evidence>
<dbReference type="PANTHER" id="PTHR43107">
    <property type="entry name" value="LONG-CHAIN FATTY ACID TRANSPORT PROTEIN"/>
    <property type="match status" value="1"/>
</dbReference>
<evidence type="ECO:0000256" key="2">
    <source>
        <dbReference type="ARBA" id="ARBA00022598"/>
    </source>
</evidence>
<evidence type="ECO:0000256" key="7">
    <source>
        <dbReference type="ARBA" id="ARBA00048666"/>
    </source>
</evidence>
<evidence type="ECO:0000313" key="11">
    <source>
        <dbReference type="Proteomes" id="UP000285301"/>
    </source>
</evidence>
<dbReference type="InterPro" id="IPR042099">
    <property type="entry name" value="ANL_N_sf"/>
</dbReference>
<dbReference type="Pfam" id="PF00501">
    <property type="entry name" value="AMP-binding"/>
    <property type="match status" value="1"/>
</dbReference>